<evidence type="ECO:0000256" key="6">
    <source>
        <dbReference type="SAM" id="Coils"/>
    </source>
</evidence>
<protein>
    <submittedName>
        <fullName evidence="9">Lipopolysaccharide biosynthesis protein</fullName>
    </submittedName>
</protein>
<reference evidence="10" key="1">
    <citation type="submission" date="2018-05" db="EMBL/GenBank/DDBJ databases">
        <authorList>
            <person name="Lu D."/>
        </authorList>
    </citation>
    <scope>NUCLEOTIDE SEQUENCE [LARGE SCALE GENOMIC DNA]</scope>
    <source>
        <strain evidence="10">F01</strain>
    </source>
</reference>
<keyword evidence="3 7" id="KW-0812">Transmembrane</keyword>
<evidence type="ECO:0000313" key="10">
    <source>
        <dbReference type="Proteomes" id="UP000253987"/>
    </source>
</evidence>
<dbReference type="PANTHER" id="PTHR32309:SF13">
    <property type="entry name" value="FERRIC ENTEROBACTIN TRANSPORT PROTEIN FEPE"/>
    <property type="match status" value="1"/>
</dbReference>
<accession>A0A2V3ZIP9</accession>
<keyword evidence="2" id="KW-1003">Cell membrane</keyword>
<keyword evidence="5 7" id="KW-0472">Membrane</keyword>
<feature type="transmembrane region" description="Helical" evidence="7">
    <location>
        <begin position="422"/>
        <end position="442"/>
    </location>
</feature>
<evidence type="ECO:0000256" key="2">
    <source>
        <dbReference type="ARBA" id="ARBA00022475"/>
    </source>
</evidence>
<keyword evidence="10" id="KW-1185">Reference proteome</keyword>
<reference evidence="9 10" key="2">
    <citation type="submission" date="2018-06" db="EMBL/GenBank/DDBJ databases">
        <title>Marinobactersediminissp. nov, a moderately halophilic bacterium isolated from marine solar saltern.</title>
        <authorList>
            <person name="Zhang Y."/>
        </authorList>
    </citation>
    <scope>NUCLEOTIDE SEQUENCE [LARGE SCALE GENOMIC DNA]</scope>
    <source>
        <strain evidence="9 10">F01</strain>
    </source>
</reference>
<dbReference type="GO" id="GO:0005886">
    <property type="term" value="C:plasma membrane"/>
    <property type="evidence" value="ECO:0007669"/>
    <property type="project" value="UniProtKB-SubCell"/>
</dbReference>
<feature type="domain" description="Polysaccharide chain length determinant N-terminal" evidence="8">
    <location>
        <begin position="10"/>
        <end position="94"/>
    </location>
</feature>
<dbReference type="EMBL" id="QFWX01000004">
    <property type="protein sequence ID" value="PXX90735.1"/>
    <property type="molecule type" value="Genomic_DNA"/>
</dbReference>
<dbReference type="InterPro" id="IPR014345">
    <property type="entry name" value="XrtA_polysacc_chain"/>
</dbReference>
<evidence type="ECO:0000256" key="5">
    <source>
        <dbReference type="ARBA" id="ARBA00023136"/>
    </source>
</evidence>
<feature type="transmembrane region" description="Helical" evidence="7">
    <location>
        <begin position="480"/>
        <end position="505"/>
    </location>
</feature>
<comment type="subcellular location">
    <subcellularLocation>
        <location evidence="1">Cell membrane</location>
        <topology evidence="1">Multi-pass membrane protein</topology>
    </subcellularLocation>
</comment>
<dbReference type="SUPFAM" id="SSF57997">
    <property type="entry name" value="Tropomyosin"/>
    <property type="match status" value="1"/>
</dbReference>
<evidence type="ECO:0000256" key="4">
    <source>
        <dbReference type="ARBA" id="ARBA00022989"/>
    </source>
</evidence>
<evidence type="ECO:0000256" key="1">
    <source>
        <dbReference type="ARBA" id="ARBA00004651"/>
    </source>
</evidence>
<keyword evidence="6" id="KW-0175">Coiled coil</keyword>
<name>A0A2V3ZIP9_9GAMM</name>
<evidence type="ECO:0000313" key="9">
    <source>
        <dbReference type="EMBL" id="PXX90735.1"/>
    </source>
</evidence>
<gene>
    <name evidence="9" type="ORF">DIT71_09315</name>
</gene>
<dbReference type="OrthoDB" id="9795292at2"/>
<sequence>MALPLSSLPVEILREVRARKWLVLIAFAVVSFAVLATGFVWPYQYRSEVIIFVDDQNIIGPLMEGSAVTTKISEQTSSARQTLSNRDVVGQLAKDPDIYGPDARNIDDEALEARILALRSNMSVRHVGGSYFSIGYSSESPIEAFRIAQKLGQLFIAESSDRKRSESRSAYNFIDKQVKSYERQLADVEKRLQDFLSENKEGTEGEASSRMNSLKSQLELAEMEKTEVESRVRSLENQLSSIDPTLRQGRTADAFQQRISSMESQLDDLRLRYLDSYPDIVILKEQIAELRKQRQRAIEQGEEGDQVVSGEDVVNPIYQDIRSSLSRTRADLQTLITRINSLNQLIAEQEQRMDRIQENKTQYAEITRDMDVNTQIYNDLLKRRERARVSMHLDIEGQGLNYEIYESAQFPTSPSDMKFSTFAFAGLFLGALAPFGAIAGLLQIDPRVRARQQLEASIGLPVLAEMPPVRTPYEKRRDRLVTVTISVFAVISVVAYIVIAGAALMGVI</sequence>
<dbReference type="GO" id="GO:0004713">
    <property type="term" value="F:protein tyrosine kinase activity"/>
    <property type="evidence" value="ECO:0007669"/>
    <property type="project" value="TreeGrafter"/>
</dbReference>
<dbReference type="RefSeq" id="WP_114612960.1">
    <property type="nucleotide sequence ID" value="NZ_QFWX01000004.1"/>
</dbReference>
<evidence type="ECO:0000256" key="7">
    <source>
        <dbReference type="SAM" id="Phobius"/>
    </source>
</evidence>
<dbReference type="AlphaFoldDB" id="A0A2V3ZIP9"/>
<dbReference type="InterPro" id="IPR050445">
    <property type="entry name" value="Bact_polysacc_biosynth/exp"/>
</dbReference>
<feature type="coiled-coil region" evidence="6">
    <location>
        <begin position="171"/>
        <end position="300"/>
    </location>
</feature>
<dbReference type="Gene3D" id="1.10.287.1490">
    <property type="match status" value="1"/>
</dbReference>
<dbReference type="Proteomes" id="UP000253987">
    <property type="component" value="Unassembled WGS sequence"/>
</dbReference>
<feature type="transmembrane region" description="Helical" evidence="7">
    <location>
        <begin position="21"/>
        <end position="43"/>
    </location>
</feature>
<feature type="coiled-coil region" evidence="6">
    <location>
        <begin position="332"/>
        <end position="366"/>
    </location>
</feature>
<evidence type="ECO:0000256" key="3">
    <source>
        <dbReference type="ARBA" id="ARBA00022692"/>
    </source>
</evidence>
<dbReference type="NCBIfam" id="TIGR03007">
    <property type="entry name" value="pepcterm_ChnLen"/>
    <property type="match status" value="1"/>
</dbReference>
<comment type="caution">
    <text evidence="9">The sequence shown here is derived from an EMBL/GenBank/DDBJ whole genome shotgun (WGS) entry which is preliminary data.</text>
</comment>
<evidence type="ECO:0000259" key="8">
    <source>
        <dbReference type="Pfam" id="PF02706"/>
    </source>
</evidence>
<dbReference type="Pfam" id="PF02706">
    <property type="entry name" value="Wzz"/>
    <property type="match status" value="1"/>
</dbReference>
<dbReference type="InterPro" id="IPR003856">
    <property type="entry name" value="LPS_length_determ_N"/>
</dbReference>
<dbReference type="PANTHER" id="PTHR32309">
    <property type="entry name" value="TYROSINE-PROTEIN KINASE"/>
    <property type="match status" value="1"/>
</dbReference>
<organism evidence="9 10">
    <name type="scientific">Marinobacter vulgaris</name>
    <dbReference type="NCBI Taxonomy" id="1928331"/>
    <lineage>
        <taxon>Bacteria</taxon>
        <taxon>Pseudomonadati</taxon>
        <taxon>Pseudomonadota</taxon>
        <taxon>Gammaproteobacteria</taxon>
        <taxon>Pseudomonadales</taxon>
        <taxon>Marinobacteraceae</taxon>
        <taxon>Marinobacter</taxon>
    </lineage>
</organism>
<proteinExistence type="predicted"/>
<keyword evidence="4 7" id="KW-1133">Transmembrane helix</keyword>